<dbReference type="GO" id="GO:0005686">
    <property type="term" value="C:U2 snRNP"/>
    <property type="evidence" value="ECO:0007669"/>
    <property type="project" value="TreeGrafter"/>
</dbReference>
<dbReference type="CDD" id="cd12281">
    <property type="entry name" value="RRM1_TatSF1_like"/>
    <property type="match status" value="1"/>
</dbReference>
<gene>
    <name evidence="9" type="ORF">TRICI_001883</name>
</gene>
<dbReference type="InterPro" id="IPR012677">
    <property type="entry name" value="Nucleotide-bd_a/b_plait_sf"/>
</dbReference>
<evidence type="ECO:0000313" key="9">
    <source>
        <dbReference type="EMBL" id="KAA8915966.1"/>
    </source>
</evidence>
<comment type="caution">
    <text evidence="9">The sequence shown here is derived from an EMBL/GenBank/DDBJ whole genome shotgun (WGS) entry which is preliminary data.</text>
</comment>
<evidence type="ECO:0000256" key="5">
    <source>
        <dbReference type="ARBA" id="ARBA00023187"/>
    </source>
</evidence>
<dbReference type="CDD" id="cd12285">
    <property type="entry name" value="RRM3_RBM39_like"/>
    <property type="match status" value="1"/>
</dbReference>
<dbReference type="InterPro" id="IPR000504">
    <property type="entry name" value="RRM_dom"/>
</dbReference>
<evidence type="ECO:0000256" key="2">
    <source>
        <dbReference type="ARBA" id="ARBA00022664"/>
    </source>
</evidence>
<keyword evidence="2" id="KW-0507">mRNA processing</keyword>
<dbReference type="PROSITE" id="PS50102">
    <property type="entry name" value="RRM"/>
    <property type="match status" value="2"/>
</dbReference>
<dbReference type="GO" id="GO:0000398">
    <property type="term" value="P:mRNA splicing, via spliceosome"/>
    <property type="evidence" value="ECO:0007669"/>
    <property type="project" value="InterPro"/>
</dbReference>
<protein>
    <recommendedName>
        <fullName evidence="8">RRM domain-containing protein</fullName>
    </recommendedName>
</protein>
<feature type="region of interest" description="Disordered" evidence="7">
    <location>
        <begin position="171"/>
        <end position="209"/>
    </location>
</feature>
<reference evidence="9" key="1">
    <citation type="journal article" date="2019" name="G3 (Bethesda)">
        <title>Genome Assemblies of Two Rare Opportunistic Yeast Pathogens: Diutina rugosa (syn. Candida rugosa) and Trichomonascus ciferrii (syn. Candida ciferrii).</title>
        <authorList>
            <person name="Mixao V."/>
            <person name="Saus E."/>
            <person name="Hansen A.P."/>
            <person name="Lass-Florl C."/>
            <person name="Gabaldon T."/>
        </authorList>
    </citation>
    <scope>NUCLEOTIDE SEQUENCE</scope>
    <source>
        <strain evidence="9">CBS 4856</strain>
    </source>
</reference>
<feature type="compositionally biased region" description="Basic and acidic residues" evidence="7">
    <location>
        <begin position="42"/>
        <end position="76"/>
    </location>
</feature>
<dbReference type="PANTHER" id="PTHR15608:SF0">
    <property type="entry name" value="HIV TAT-SPECIFIC FACTOR 1"/>
    <property type="match status" value="1"/>
</dbReference>
<evidence type="ECO:0000256" key="6">
    <source>
        <dbReference type="PROSITE-ProRule" id="PRU00176"/>
    </source>
</evidence>
<dbReference type="OrthoDB" id="10258585at2759"/>
<dbReference type="SMART" id="SM00360">
    <property type="entry name" value="RRM"/>
    <property type="match status" value="2"/>
</dbReference>
<dbReference type="PANTHER" id="PTHR15608">
    <property type="entry name" value="SPLICING FACTOR U2AF-ASSOCIATED PROTEIN 2"/>
    <property type="match status" value="1"/>
</dbReference>
<sequence length="354" mass="40977">MEAESDPRIAFSQITGKWIFEDDETGLEYEYDEELGQWNPVPDKEEMEQQQRAYEKRRPESDENREKKKIKTEQPKAPKPTSAVYVSELPLDITFEELEQTFSKFGVIAEDLKTGEKKIRLYKDEDGRPKGDALVIYFKPESVPLAVELMDDTKIRPTDEKNIRVQKADYSYKKNHHHNNNNNHESLENSADKEGSGGEKRKQLTATEKRKIQKLNNKLADWDDDDPDKDIPKRNPRVVVLKHVFALKELEEDVAAALEIKQDIREGCEDIGPVTNVVLYDQEPEGVVTVKFKSEEDALQCVHRMDGRYFGGRALEADLLEVGVKYAKSKSANDDEEEEEKRLDEFGKWLEKRQ</sequence>
<organism evidence="9 10">
    <name type="scientific">Trichomonascus ciferrii</name>
    <dbReference type="NCBI Taxonomy" id="44093"/>
    <lineage>
        <taxon>Eukaryota</taxon>
        <taxon>Fungi</taxon>
        <taxon>Dikarya</taxon>
        <taxon>Ascomycota</taxon>
        <taxon>Saccharomycotina</taxon>
        <taxon>Dipodascomycetes</taxon>
        <taxon>Dipodascales</taxon>
        <taxon>Trichomonascaceae</taxon>
        <taxon>Trichomonascus</taxon>
        <taxon>Trichomonascus ciferrii complex</taxon>
    </lineage>
</organism>
<evidence type="ECO:0000256" key="3">
    <source>
        <dbReference type="ARBA" id="ARBA00022737"/>
    </source>
</evidence>
<evidence type="ECO:0000256" key="1">
    <source>
        <dbReference type="ARBA" id="ARBA00007747"/>
    </source>
</evidence>
<dbReference type="EMBL" id="SWFS01000129">
    <property type="protein sequence ID" value="KAA8915966.1"/>
    <property type="molecule type" value="Genomic_DNA"/>
</dbReference>
<keyword evidence="3" id="KW-0677">Repeat</keyword>
<accession>A0A642V9K0</accession>
<dbReference type="InterPro" id="IPR034393">
    <property type="entry name" value="TatSF1-like"/>
</dbReference>
<keyword evidence="10" id="KW-1185">Reference proteome</keyword>
<comment type="similarity">
    <text evidence="1">Belongs to the HTATSF1 family.</text>
</comment>
<evidence type="ECO:0000259" key="8">
    <source>
        <dbReference type="PROSITE" id="PS50102"/>
    </source>
</evidence>
<keyword evidence="5" id="KW-0508">mRNA splicing</keyword>
<name>A0A642V9K0_9ASCO</name>
<proteinExistence type="inferred from homology"/>
<dbReference type="Proteomes" id="UP000761534">
    <property type="component" value="Unassembled WGS sequence"/>
</dbReference>
<feature type="compositionally biased region" description="Basic and acidic residues" evidence="7">
    <location>
        <begin position="185"/>
        <end position="209"/>
    </location>
</feature>
<dbReference type="Pfam" id="PF00076">
    <property type="entry name" value="RRM_1"/>
    <property type="match status" value="2"/>
</dbReference>
<dbReference type="GO" id="GO:0005684">
    <property type="term" value="C:U2-type spliceosomal complex"/>
    <property type="evidence" value="ECO:0007669"/>
    <property type="project" value="TreeGrafter"/>
</dbReference>
<evidence type="ECO:0000256" key="4">
    <source>
        <dbReference type="ARBA" id="ARBA00022884"/>
    </source>
</evidence>
<feature type="domain" description="RRM" evidence="8">
    <location>
        <begin position="82"/>
        <end position="170"/>
    </location>
</feature>
<dbReference type="FunFam" id="3.30.70.330:FF:000105">
    <property type="entry name" value="HIV Tat-specific factor 1 homolog"/>
    <property type="match status" value="1"/>
</dbReference>
<feature type="region of interest" description="Disordered" evidence="7">
    <location>
        <begin position="30"/>
        <end position="82"/>
    </location>
</feature>
<dbReference type="InterPro" id="IPR034392">
    <property type="entry name" value="TatSF1-like_RRM1"/>
</dbReference>
<dbReference type="AlphaFoldDB" id="A0A642V9K0"/>
<dbReference type="GO" id="GO:0003723">
    <property type="term" value="F:RNA binding"/>
    <property type="evidence" value="ECO:0007669"/>
    <property type="project" value="UniProtKB-UniRule"/>
</dbReference>
<dbReference type="InterPro" id="IPR035979">
    <property type="entry name" value="RBD_domain_sf"/>
</dbReference>
<feature type="domain" description="RRM" evidence="8">
    <location>
        <begin position="237"/>
        <end position="322"/>
    </location>
</feature>
<evidence type="ECO:0000256" key="7">
    <source>
        <dbReference type="SAM" id="MobiDB-lite"/>
    </source>
</evidence>
<dbReference type="SUPFAM" id="SSF54928">
    <property type="entry name" value="RNA-binding domain, RBD"/>
    <property type="match status" value="2"/>
</dbReference>
<evidence type="ECO:0000313" key="10">
    <source>
        <dbReference type="Proteomes" id="UP000761534"/>
    </source>
</evidence>
<dbReference type="Gene3D" id="3.30.70.330">
    <property type="match status" value="2"/>
</dbReference>
<dbReference type="VEuPathDB" id="FungiDB:TRICI_001883"/>
<keyword evidence="4 6" id="KW-0694">RNA-binding</keyword>